<dbReference type="GO" id="GO:0070740">
    <property type="term" value="F:tubulin-glutamic acid ligase activity"/>
    <property type="evidence" value="ECO:0007669"/>
    <property type="project" value="TreeGrafter"/>
</dbReference>
<dbReference type="SUPFAM" id="SSF56059">
    <property type="entry name" value="Glutathione synthetase ATP-binding domain-like"/>
    <property type="match status" value="1"/>
</dbReference>
<keyword evidence="5" id="KW-1185">Reference proteome</keyword>
<dbReference type="AlphaFoldDB" id="A0A813F4F5"/>
<dbReference type="OrthoDB" id="449406at2759"/>
<sequence length="125" mass="13778">RCFHLVGLDVLFDEDGRPWLLEVNSNPSLSLEEVRPLDGVLSREDSNRLFAGMTSREERQKTATRWGRPCRCAKLVRAHAHFQCPVDAAAKLPVIEGVLTIIQRASAEPSPLGASLAEGTVFEPV</sequence>
<dbReference type="GO" id="GO:0036064">
    <property type="term" value="C:ciliary basal body"/>
    <property type="evidence" value="ECO:0007669"/>
    <property type="project" value="TreeGrafter"/>
</dbReference>
<feature type="non-terminal residue" evidence="4">
    <location>
        <position position="1"/>
    </location>
</feature>
<keyword evidence="3" id="KW-0067">ATP-binding</keyword>
<dbReference type="GO" id="GO:0000226">
    <property type="term" value="P:microtubule cytoskeleton organization"/>
    <property type="evidence" value="ECO:0007669"/>
    <property type="project" value="TreeGrafter"/>
</dbReference>
<dbReference type="PROSITE" id="PS51221">
    <property type="entry name" value="TTL"/>
    <property type="match status" value="1"/>
</dbReference>
<evidence type="ECO:0000256" key="3">
    <source>
        <dbReference type="ARBA" id="ARBA00022840"/>
    </source>
</evidence>
<accession>A0A813F4F5</accession>
<dbReference type="GO" id="GO:0005524">
    <property type="term" value="F:ATP binding"/>
    <property type="evidence" value="ECO:0007669"/>
    <property type="project" value="UniProtKB-KW"/>
</dbReference>
<dbReference type="PANTHER" id="PTHR12241:SF154">
    <property type="entry name" value="TUBULIN POLYGLUTAMYLASE TTLL11"/>
    <property type="match status" value="1"/>
</dbReference>
<reference evidence="4" key="1">
    <citation type="submission" date="2021-02" db="EMBL/GenBank/DDBJ databases">
        <authorList>
            <person name="Dougan E. K."/>
            <person name="Rhodes N."/>
            <person name="Thang M."/>
            <person name="Chan C."/>
        </authorList>
    </citation>
    <scope>NUCLEOTIDE SEQUENCE</scope>
</reference>
<evidence type="ECO:0000256" key="1">
    <source>
        <dbReference type="ARBA" id="ARBA00022598"/>
    </source>
</evidence>
<dbReference type="Gene3D" id="3.30.470.20">
    <property type="entry name" value="ATP-grasp fold, B domain"/>
    <property type="match status" value="1"/>
</dbReference>
<evidence type="ECO:0000256" key="2">
    <source>
        <dbReference type="ARBA" id="ARBA00022741"/>
    </source>
</evidence>
<name>A0A813F4F5_POLGL</name>
<dbReference type="GO" id="GO:0015631">
    <property type="term" value="F:tubulin binding"/>
    <property type="evidence" value="ECO:0007669"/>
    <property type="project" value="TreeGrafter"/>
</dbReference>
<organism evidence="4 5">
    <name type="scientific">Polarella glacialis</name>
    <name type="common">Dinoflagellate</name>
    <dbReference type="NCBI Taxonomy" id="89957"/>
    <lineage>
        <taxon>Eukaryota</taxon>
        <taxon>Sar</taxon>
        <taxon>Alveolata</taxon>
        <taxon>Dinophyceae</taxon>
        <taxon>Suessiales</taxon>
        <taxon>Suessiaceae</taxon>
        <taxon>Polarella</taxon>
    </lineage>
</organism>
<gene>
    <name evidence="4" type="ORF">PGLA1383_LOCUS24352</name>
</gene>
<evidence type="ECO:0008006" key="6">
    <source>
        <dbReference type="Google" id="ProtNLM"/>
    </source>
</evidence>
<dbReference type="EMBL" id="CAJNNV010019110">
    <property type="protein sequence ID" value="CAE8606368.1"/>
    <property type="molecule type" value="Genomic_DNA"/>
</dbReference>
<proteinExistence type="predicted"/>
<keyword evidence="1" id="KW-0436">Ligase</keyword>
<dbReference type="Proteomes" id="UP000654075">
    <property type="component" value="Unassembled WGS sequence"/>
</dbReference>
<evidence type="ECO:0000313" key="4">
    <source>
        <dbReference type="EMBL" id="CAE8606368.1"/>
    </source>
</evidence>
<comment type="caution">
    <text evidence="4">The sequence shown here is derived from an EMBL/GenBank/DDBJ whole genome shotgun (WGS) entry which is preliminary data.</text>
</comment>
<dbReference type="InterPro" id="IPR004344">
    <property type="entry name" value="TTL/TTLL_fam"/>
</dbReference>
<keyword evidence="2" id="KW-0547">Nucleotide-binding</keyword>
<dbReference type="Pfam" id="PF03133">
    <property type="entry name" value="TTL"/>
    <property type="match status" value="1"/>
</dbReference>
<protein>
    <recommendedName>
        <fullName evidence="6">Tubulin--tyrosine ligase-like protein 9</fullName>
    </recommendedName>
</protein>
<dbReference type="PANTHER" id="PTHR12241">
    <property type="entry name" value="TUBULIN POLYGLUTAMYLASE"/>
    <property type="match status" value="1"/>
</dbReference>
<evidence type="ECO:0000313" key="5">
    <source>
        <dbReference type="Proteomes" id="UP000654075"/>
    </source>
</evidence>